<evidence type="ECO:0000313" key="4">
    <source>
        <dbReference type="Proteomes" id="UP001597280"/>
    </source>
</evidence>
<accession>A0ABW4PTZ1</accession>
<name>A0ABW4PTZ1_9MICO</name>
<feature type="region of interest" description="Disordered" evidence="1">
    <location>
        <begin position="1"/>
        <end position="21"/>
    </location>
</feature>
<evidence type="ECO:0000313" key="3">
    <source>
        <dbReference type="EMBL" id="MFD1834297.1"/>
    </source>
</evidence>
<reference evidence="4" key="1">
    <citation type="journal article" date="2019" name="Int. J. Syst. Evol. Microbiol.">
        <title>The Global Catalogue of Microorganisms (GCM) 10K type strain sequencing project: providing services to taxonomists for standard genome sequencing and annotation.</title>
        <authorList>
            <consortium name="The Broad Institute Genomics Platform"/>
            <consortium name="The Broad Institute Genome Sequencing Center for Infectious Disease"/>
            <person name="Wu L."/>
            <person name="Ma J."/>
        </authorList>
    </citation>
    <scope>NUCLEOTIDE SEQUENCE [LARGE SCALE GENOMIC DNA]</scope>
    <source>
        <strain evidence="4">JCM 11650</strain>
    </source>
</reference>
<comment type="caution">
    <text evidence="3">The sequence shown here is derived from an EMBL/GenBank/DDBJ whole genome shotgun (WGS) entry which is preliminary data.</text>
</comment>
<sequence>MRGRSGVTEENLDARAEVEEGSPESAALQRILRRRREVQAAAYVAELTDLAELWVEDAGDDGDLNAVAVGVVLRAKLGRAAGRLRDARMAVADLPRCLAQVGSGALPPEWCDHLLRSVRSLTAAQRTFVDEQVSSWQLETLPADRFWTLLRQLVAWVDTAAAAGGTAESKRDVELVLPSEDDGTAQLTVTGPAPEILDLAKRLDRAAHAVQDAQRHALARIGAGEAGVAIPWDVHGDAARTGAPMPLGAIRYVLLTRSEIGTDGVPVPAAAVRMNLVVPVLSLLGVTDAPGMLDGTVPIPPAMARDLAANATAWHRVLTDPVTGEFLPVAATTYRPSTAMVEYLKVVDPICAVPGCSRRVVDIGESDHIQEFDHIRPGRGGATSPENLHRLCRTHHRMKTSRALDPERTDTGSTRWTVGELTSTEVEAQRDLVTQVLAADFRTAWDRYQAGLRAKRDAALERELEAAGFFARSVEDELHEEYLLRRSAQLVEYYEDWQGPAGIDPPPPPPLPPLPPPPPDPFDVPPPF</sequence>
<feature type="compositionally biased region" description="Pro residues" evidence="1">
    <location>
        <begin position="503"/>
        <end position="528"/>
    </location>
</feature>
<dbReference type="Pfam" id="PF01844">
    <property type="entry name" value="HNH"/>
    <property type="match status" value="1"/>
</dbReference>
<evidence type="ECO:0000259" key="2">
    <source>
        <dbReference type="Pfam" id="PF01844"/>
    </source>
</evidence>
<dbReference type="InterPro" id="IPR003615">
    <property type="entry name" value="HNH_nuc"/>
</dbReference>
<dbReference type="RefSeq" id="WP_168197988.1">
    <property type="nucleotide sequence ID" value="NZ_BAAAIS010000002.1"/>
</dbReference>
<dbReference type="CDD" id="cd00085">
    <property type="entry name" value="HNHc"/>
    <property type="match status" value="1"/>
</dbReference>
<feature type="region of interest" description="Disordered" evidence="1">
    <location>
        <begin position="497"/>
        <end position="528"/>
    </location>
</feature>
<organism evidence="3 4">
    <name type="scientific">Brachybacterium rhamnosum</name>
    <dbReference type="NCBI Taxonomy" id="173361"/>
    <lineage>
        <taxon>Bacteria</taxon>
        <taxon>Bacillati</taxon>
        <taxon>Actinomycetota</taxon>
        <taxon>Actinomycetes</taxon>
        <taxon>Micrococcales</taxon>
        <taxon>Dermabacteraceae</taxon>
        <taxon>Brachybacterium</taxon>
    </lineage>
</organism>
<proteinExistence type="predicted"/>
<dbReference type="EMBL" id="JBHUFL010000002">
    <property type="protein sequence ID" value="MFD1834297.1"/>
    <property type="molecule type" value="Genomic_DNA"/>
</dbReference>
<evidence type="ECO:0000256" key="1">
    <source>
        <dbReference type="SAM" id="MobiDB-lite"/>
    </source>
</evidence>
<keyword evidence="3" id="KW-0378">Hydrolase</keyword>
<keyword evidence="4" id="KW-1185">Reference proteome</keyword>
<dbReference type="GO" id="GO:0004519">
    <property type="term" value="F:endonuclease activity"/>
    <property type="evidence" value="ECO:0007669"/>
    <property type="project" value="UniProtKB-KW"/>
</dbReference>
<gene>
    <name evidence="3" type="ORF">ACFSDA_04325</name>
</gene>
<protein>
    <submittedName>
        <fullName evidence="3">HNH endonuclease signature motif containing protein</fullName>
    </submittedName>
</protein>
<dbReference type="Proteomes" id="UP001597280">
    <property type="component" value="Unassembled WGS sequence"/>
</dbReference>
<keyword evidence="3" id="KW-0540">Nuclease</keyword>
<keyword evidence="3" id="KW-0255">Endonuclease</keyword>
<dbReference type="InterPro" id="IPR002711">
    <property type="entry name" value="HNH"/>
</dbReference>
<feature type="domain" description="HNH" evidence="2">
    <location>
        <begin position="356"/>
        <end position="402"/>
    </location>
</feature>